<dbReference type="EMBL" id="VCGU01000458">
    <property type="protein sequence ID" value="TRY62933.1"/>
    <property type="molecule type" value="Genomic_DNA"/>
</dbReference>
<gene>
    <name evidence="1" type="ORF">TCAL_15234</name>
</gene>
<name>A0A553NBW4_TIGCA</name>
<protein>
    <submittedName>
        <fullName evidence="1">Uncharacterized protein</fullName>
    </submittedName>
</protein>
<keyword evidence="2" id="KW-1185">Reference proteome</keyword>
<comment type="caution">
    <text evidence="1">The sequence shown here is derived from an EMBL/GenBank/DDBJ whole genome shotgun (WGS) entry which is preliminary data.</text>
</comment>
<dbReference type="AlphaFoldDB" id="A0A553NBW4"/>
<reference evidence="1 2" key="1">
    <citation type="journal article" date="2018" name="Nat. Ecol. Evol.">
        <title>Genomic signatures of mitonuclear coevolution across populations of Tigriopus californicus.</title>
        <authorList>
            <person name="Barreto F.S."/>
            <person name="Watson E.T."/>
            <person name="Lima T.G."/>
            <person name="Willett C.S."/>
            <person name="Edmands S."/>
            <person name="Li W."/>
            <person name="Burton R.S."/>
        </authorList>
    </citation>
    <scope>NUCLEOTIDE SEQUENCE [LARGE SCALE GENOMIC DNA]</scope>
    <source>
        <strain evidence="1 2">San Diego</strain>
    </source>
</reference>
<organism evidence="1 2">
    <name type="scientific">Tigriopus californicus</name>
    <name type="common">Marine copepod</name>
    <dbReference type="NCBI Taxonomy" id="6832"/>
    <lineage>
        <taxon>Eukaryota</taxon>
        <taxon>Metazoa</taxon>
        <taxon>Ecdysozoa</taxon>
        <taxon>Arthropoda</taxon>
        <taxon>Crustacea</taxon>
        <taxon>Multicrustacea</taxon>
        <taxon>Hexanauplia</taxon>
        <taxon>Copepoda</taxon>
        <taxon>Harpacticoida</taxon>
        <taxon>Harpacticidae</taxon>
        <taxon>Tigriopus</taxon>
    </lineage>
</organism>
<evidence type="ECO:0000313" key="2">
    <source>
        <dbReference type="Proteomes" id="UP000318571"/>
    </source>
</evidence>
<dbReference type="Proteomes" id="UP000318571">
    <property type="component" value="Chromosome 10"/>
</dbReference>
<evidence type="ECO:0000313" key="1">
    <source>
        <dbReference type="EMBL" id="TRY62933.1"/>
    </source>
</evidence>
<accession>A0A553NBW4</accession>
<sequence length="66" mass="7614">MDAQKADRNPLTRREREREVEIDMQIIFCFGFAQDHQLLLLLLGSNYSAMPRLKAKQITPLDNVPG</sequence>
<proteinExistence type="predicted"/>